<feature type="compositionally biased region" description="Basic residues" evidence="1">
    <location>
        <begin position="30"/>
        <end position="48"/>
    </location>
</feature>
<evidence type="ECO:0000256" key="1">
    <source>
        <dbReference type="SAM" id="MobiDB-lite"/>
    </source>
</evidence>
<reference evidence="2 3" key="1">
    <citation type="submission" date="2018-05" db="EMBL/GenBank/DDBJ databases">
        <title>Whole genome sequencing for identification of molecular markers to develop diagnostic detection tools for the regulated plant pathogen Lachnellula willkommii.</title>
        <authorList>
            <person name="Giroux E."/>
            <person name="Bilodeau G."/>
        </authorList>
    </citation>
    <scope>NUCLEOTIDE SEQUENCE [LARGE SCALE GENOMIC DNA]</scope>
    <source>
        <strain evidence="2 3">CBS 203.66</strain>
    </source>
</reference>
<dbReference type="EMBL" id="QGMF01000091">
    <property type="protein sequence ID" value="TVY19714.1"/>
    <property type="molecule type" value="Genomic_DNA"/>
</dbReference>
<organism evidence="2 3">
    <name type="scientific">Lachnellula arida</name>
    <dbReference type="NCBI Taxonomy" id="1316785"/>
    <lineage>
        <taxon>Eukaryota</taxon>
        <taxon>Fungi</taxon>
        <taxon>Dikarya</taxon>
        <taxon>Ascomycota</taxon>
        <taxon>Pezizomycotina</taxon>
        <taxon>Leotiomycetes</taxon>
        <taxon>Helotiales</taxon>
        <taxon>Lachnaceae</taxon>
        <taxon>Lachnellula</taxon>
    </lineage>
</organism>
<sequence>MSREKFSLEAVGLQEVWRADDDWTELVTKEKRKKRQNRLNQRSYRRRHAEKDTSSNKQAPFRVERFRILEVPLTTTDGKKTSKPRPSSRSKRWKNQKVLPEDSEASNSLQVGISDTPHAFATVPLDPLLDQWLSLALGSDPGTELELLHPQNDCNSDVVSRFKHAGYHTATHRKPTAFDALFPCSDEVNLDPEPLQGADHGSFLISPDGSQCHLRLRSKPGEAIPQSLQPSNVQMNIAHSSWLNMFPHPVLRDNLIRHERDFDDGDLCNDLVGELFANRTSYCSSPETSTSTPESRVGVLDPWEELDDSVTSSRRGFIAWGESWDTESWEITPGFMRKWS</sequence>
<gene>
    <name evidence="2" type="ORF">LARI1_G003219</name>
</gene>
<dbReference type="AlphaFoldDB" id="A0A8T9BI19"/>
<dbReference type="OrthoDB" id="125347at2759"/>
<proteinExistence type="predicted"/>
<name>A0A8T9BI19_9HELO</name>
<comment type="caution">
    <text evidence="2">The sequence shown here is derived from an EMBL/GenBank/DDBJ whole genome shotgun (WGS) entry which is preliminary data.</text>
</comment>
<keyword evidence="3" id="KW-1185">Reference proteome</keyword>
<evidence type="ECO:0000313" key="3">
    <source>
        <dbReference type="Proteomes" id="UP000469559"/>
    </source>
</evidence>
<dbReference type="Proteomes" id="UP000469559">
    <property type="component" value="Unassembled WGS sequence"/>
</dbReference>
<dbReference type="Pfam" id="PF11905">
    <property type="entry name" value="DUF3425"/>
    <property type="match status" value="1"/>
</dbReference>
<dbReference type="InterPro" id="IPR021833">
    <property type="entry name" value="DUF3425"/>
</dbReference>
<dbReference type="PANTHER" id="PTHR38116:SF5">
    <property type="entry name" value="BZIP DOMAIN-CONTAINING PROTEIN"/>
    <property type="match status" value="1"/>
</dbReference>
<feature type="region of interest" description="Disordered" evidence="1">
    <location>
        <begin position="73"/>
        <end position="108"/>
    </location>
</feature>
<dbReference type="PANTHER" id="PTHR38116">
    <property type="entry name" value="CHROMOSOME 7, WHOLE GENOME SHOTGUN SEQUENCE"/>
    <property type="match status" value="1"/>
</dbReference>
<feature type="region of interest" description="Disordered" evidence="1">
    <location>
        <begin position="30"/>
        <end position="57"/>
    </location>
</feature>
<feature type="compositionally biased region" description="Basic residues" evidence="1">
    <location>
        <begin position="81"/>
        <end position="95"/>
    </location>
</feature>
<protein>
    <recommendedName>
        <fullName evidence="4">BZIP domain-containing protein</fullName>
    </recommendedName>
</protein>
<accession>A0A8T9BI19</accession>
<evidence type="ECO:0000313" key="2">
    <source>
        <dbReference type="EMBL" id="TVY19714.1"/>
    </source>
</evidence>
<evidence type="ECO:0008006" key="4">
    <source>
        <dbReference type="Google" id="ProtNLM"/>
    </source>
</evidence>